<proteinExistence type="predicted"/>
<comment type="cofactor">
    <cofactor evidence="2">
        <name>Mg(2+)</name>
        <dbReference type="ChEBI" id="CHEBI:18420"/>
    </cofactor>
</comment>
<evidence type="ECO:0000256" key="2">
    <source>
        <dbReference type="ARBA" id="ARBA00001946"/>
    </source>
</evidence>
<dbReference type="InterPro" id="IPR026533">
    <property type="entry name" value="NTPase/PRRC1"/>
</dbReference>
<dbReference type="RefSeq" id="XP_001912793.1">
    <property type="nucleotide sequence ID" value="XM_001912758.1"/>
</dbReference>
<evidence type="ECO:0000313" key="13">
    <source>
        <dbReference type="EMBL" id="CAP60275.1"/>
    </source>
</evidence>
<sequence>MASQEATSQATPQKIVVASLNPVKTGAVLEGFTHMFPGGAYQVSGVSVPSDVPDQPLSDQETLQGALNRIKNARSLEPDADFWVGVEGGVNPEGETFQSFAWIAVESKEGRTGKARTATYYVAQETANLIGGGMELGHADDLIFGKTNSKQHSGSVGILTDDVVTRTSYYILGCHLGLDTVQEHPVDIFIEQEWLEVGWQRS</sequence>
<dbReference type="HOGENOM" id="CLU_087417_1_1_1"/>
<dbReference type="GeneID" id="6197462"/>
<reference evidence="13" key="2">
    <citation type="submission" date="2008-07" db="EMBL/GenBank/DDBJ databases">
        <authorList>
            <person name="Genoscope - CEA"/>
        </authorList>
    </citation>
    <scope>NUCLEOTIDE SEQUENCE</scope>
    <source>
        <strain evidence="13">S mat+</strain>
    </source>
</reference>
<comment type="catalytic activity">
    <reaction evidence="11">
        <text>XTP + H2O = XDP + phosphate + H(+)</text>
        <dbReference type="Rhea" id="RHEA:28406"/>
        <dbReference type="ChEBI" id="CHEBI:15377"/>
        <dbReference type="ChEBI" id="CHEBI:15378"/>
        <dbReference type="ChEBI" id="CHEBI:43474"/>
        <dbReference type="ChEBI" id="CHEBI:59884"/>
        <dbReference type="ChEBI" id="CHEBI:61314"/>
        <dbReference type="EC" id="3.6.1.73"/>
    </reaction>
</comment>
<name>B2AB13_PODAN</name>
<evidence type="ECO:0000256" key="5">
    <source>
        <dbReference type="ARBA" id="ARBA00022801"/>
    </source>
</evidence>
<dbReference type="InterPro" id="IPR029001">
    <property type="entry name" value="ITPase-like_fam"/>
</dbReference>
<evidence type="ECO:0000256" key="11">
    <source>
        <dbReference type="ARBA" id="ARBA00048781"/>
    </source>
</evidence>
<keyword evidence="7" id="KW-0546">Nucleotide metabolism</keyword>
<dbReference type="OrthoDB" id="300709at2759"/>
<evidence type="ECO:0000256" key="7">
    <source>
        <dbReference type="ARBA" id="ARBA00023080"/>
    </source>
</evidence>
<dbReference type="GO" id="GO:0006772">
    <property type="term" value="P:thiamine metabolic process"/>
    <property type="evidence" value="ECO:0007669"/>
    <property type="project" value="TreeGrafter"/>
</dbReference>
<evidence type="ECO:0000259" key="12">
    <source>
        <dbReference type="Pfam" id="PF01931"/>
    </source>
</evidence>
<keyword evidence="5" id="KW-0378">Hydrolase</keyword>
<evidence type="ECO:0000256" key="4">
    <source>
        <dbReference type="ARBA" id="ARBA00022741"/>
    </source>
</evidence>
<feature type="domain" description="Non-canonical purine NTP phosphatase/PRRC1" evidence="12">
    <location>
        <begin position="18"/>
        <end position="172"/>
    </location>
</feature>
<dbReference type="Pfam" id="PF01931">
    <property type="entry name" value="NTPase_I-T"/>
    <property type="match status" value="1"/>
</dbReference>
<evidence type="ECO:0000256" key="3">
    <source>
        <dbReference type="ARBA" id="ARBA00022723"/>
    </source>
</evidence>
<keyword evidence="6" id="KW-0460">Magnesium</keyword>
<dbReference type="PANTHER" id="PTHR34699">
    <property type="match status" value="1"/>
</dbReference>
<dbReference type="EC" id="3.6.1.73" evidence="9"/>
<dbReference type="GO" id="GO:0009117">
    <property type="term" value="P:nucleotide metabolic process"/>
    <property type="evidence" value="ECO:0007669"/>
    <property type="project" value="UniProtKB-KW"/>
</dbReference>
<evidence type="ECO:0000256" key="1">
    <source>
        <dbReference type="ARBA" id="ARBA00001936"/>
    </source>
</evidence>
<dbReference type="SUPFAM" id="SSF52972">
    <property type="entry name" value="ITPase-like"/>
    <property type="match status" value="1"/>
</dbReference>
<keyword evidence="4" id="KW-0547">Nucleotide-binding</keyword>
<evidence type="ECO:0000256" key="9">
    <source>
        <dbReference type="ARBA" id="ARBA00038901"/>
    </source>
</evidence>
<dbReference type="GO" id="GO:0103023">
    <property type="term" value="F:ITPase activity"/>
    <property type="evidence" value="ECO:0007669"/>
    <property type="project" value="UniProtKB-EC"/>
</dbReference>
<accession>B2AB13</accession>
<dbReference type="KEGG" id="pan:PODANSg09842"/>
<dbReference type="GO" id="GO:0000166">
    <property type="term" value="F:nucleotide binding"/>
    <property type="evidence" value="ECO:0007669"/>
    <property type="project" value="UniProtKB-KW"/>
</dbReference>
<protein>
    <recommendedName>
        <fullName evidence="9">inosine/xanthosine triphosphatase</fullName>
        <ecNumber evidence="9">3.6.1.73</ecNumber>
    </recommendedName>
</protein>
<dbReference type="PANTHER" id="PTHR34699:SF2">
    <property type="entry name" value="NON-CANONICAL PURINE NTP PHOSPHATASE_PRRC1 DOMAIN-CONTAINING PROTEIN"/>
    <property type="match status" value="1"/>
</dbReference>
<dbReference type="VEuPathDB" id="FungiDB:PODANS_1_5830"/>
<dbReference type="Gene3D" id="3.90.950.10">
    <property type="match status" value="1"/>
</dbReference>
<dbReference type="GO" id="GO:0046872">
    <property type="term" value="F:metal ion binding"/>
    <property type="evidence" value="ECO:0007669"/>
    <property type="project" value="UniProtKB-KW"/>
</dbReference>
<keyword evidence="3" id="KW-0479">Metal-binding</keyword>
<reference evidence="13" key="1">
    <citation type="journal article" date="2008" name="Genome Biol.">
        <title>The genome sequence of the model ascomycete fungus Podospora anserina.</title>
        <authorList>
            <person name="Espagne E."/>
            <person name="Lespinet O."/>
            <person name="Malagnac F."/>
            <person name="Da Silva C."/>
            <person name="Jaillon O."/>
            <person name="Porcel B.M."/>
            <person name="Couloux A."/>
            <person name="Aury J.-M."/>
            <person name="Segurens B."/>
            <person name="Poulain J."/>
            <person name="Anthouard V."/>
            <person name="Grossetete S."/>
            <person name="Khalili H."/>
            <person name="Coppin E."/>
            <person name="Dequard-Chablat M."/>
            <person name="Picard M."/>
            <person name="Contamine V."/>
            <person name="Arnaise S."/>
            <person name="Bourdais A."/>
            <person name="Berteaux-Lecellier V."/>
            <person name="Gautheret D."/>
            <person name="de Vries R.P."/>
            <person name="Battaglia E."/>
            <person name="Coutinho P.M."/>
            <person name="Danchin E.G.J."/>
            <person name="Henrissat B."/>
            <person name="El Khoury R."/>
            <person name="Sainsard-Chanet A."/>
            <person name="Boivin A."/>
            <person name="Pinan-Lucarre B."/>
            <person name="Sellem C.H."/>
            <person name="Debuchy R."/>
            <person name="Wincker P."/>
            <person name="Weissenbach J."/>
            <person name="Silar P."/>
        </authorList>
    </citation>
    <scope>NUCLEOTIDE SEQUENCE [LARGE SCALE GENOMIC DNA]</scope>
    <source>
        <strain evidence="13">S mat+</strain>
    </source>
</reference>
<evidence type="ECO:0000256" key="10">
    <source>
        <dbReference type="ARBA" id="ARBA00048174"/>
    </source>
</evidence>
<evidence type="ECO:0000256" key="6">
    <source>
        <dbReference type="ARBA" id="ARBA00022842"/>
    </source>
</evidence>
<keyword evidence="8" id="KW-0464">Manganese</keyword>
<organism evidence="13">
    <name type="scientific">Podospora anserina (strain S / ATCC MYA-4624 / DSM 980 / FGSC 10383)</name>
    <name type="common">Pleurage anserina</name>
    <dbReference type="NCBI Taxonomy" id="515849"/>
    <lineage>
        <taxon>Eukaryota</taxon>
        <taxon>Fungi</taxon>
        <taxon>Dikarya</taxon>
        <taxon>Ascomycota</taxon>
        <taxon>Pezizomycotina</taxon>
        <taxon>Sordariomycetes</taxon>
        <taxon>Sordariomycetidae</taxon>
        <taxon>Sordariales</taxon>
        <taxon>Podosporaceae</taxon>
        <taxon>Podospora</taxon>
        <taxon>Podospora anserina</taxon>
    </lineage>
</organism>
<dbReference type="FunFam" id="3.90.950.10:FF:000002">
    <property type="entry name" value="Inosine/xanthosine triphosphatase"/>
    <property type="match status" value="1"/>
</dbReference>
<comment type="catalytic activity">
    <reaction evidence="10">
        <text>ITP + H2O = IDP + phosphate + H(+)</text>
        <dbReference type="Rhea" id="RHEA:28330"/>
        <dbReference type="ChEBI" id="CHEBI:15377"/>
        <dbReference type="ChEBI" id="CHEBI:15378"/>
        <dbReference type="ChEBI" id="CHEBI:43474"/>
        <dbReference type="ChEBI" id="CHEBI:58280"/>
        <dbReference type="ChEBI" id="CHEBI:61402"/>
        <dbReference type="EC" id="3.6.1.73"/>
    </reaction>
</comment>
<gene>
    <name evidence="13" type="ORF">PODANS_1_5830</name>
</gene>
<comment type="cofactor">
    <cofactor evidence="1">
        <name>Mn(2+)</name>
        <dbReference type="ChEBI" id="CHEBI:29035"/>
    </cofactor>
</comment>
<dbReference type="AlphaFoldDB" id="B2AB13"/>
<dbReference type="InterPro" id="IPR050299">
    <property type="entry name" value="YjjX_NTPase"/>
</dbReference>
<dbReference type="EMBL" id="CU633438">
    <property type="protein sequence ID" value="CAP60275.1"/>
    <property type="molecule type" value="Genomic_DNA"/>
</dbReference>
<evidence type="ECO:0000256" key="8">
    <source>
        <dbReference type="ARBA" id="ARBA00023211"/>
    </source>
</evidence>